<dbReference type="Gene3D" id="1.20.120.530">
    <property type="entry name" value="GntR ligand-binding domain-like"/>
    <property type="match status" value="1"/>
</dbReference>
<dbReference type="GO" id="GO:0003677">
    <property type="term" value="F:DNA binding"/>
    <property type="evidence" value="ECO:0007669"/>
    <property type="project" value="UniProtKB-KW"/>
</dbReference>
<name>A0A1Q8CT70_9PSEU</name>
<dbReference type="InterPro" id="IPR011711">
    <property type="entry name" value="GntR_C"/>
</dbReference>
<evidence type="ECO:0000259" key="4">
    <source>
        <dbReference type="PROSITE" id="PS50949"/>
    </source>
</evidence>
<keyword evidence="1" id="KW-0805">Transcription regulation</keyword>
<comment type="caution">
    <text evidence="5">The sequence shown here is derived from an EMBL/GenBank/DDBJ whole genome shotgun (WGS) entry which is preliminary data.</text>
</comment>
<dbReference type="Gene3D" id="1.10.10.10">
    <property type="entry name" value="Winged helix-like DNA-binding domain superfamily/Winged helix DNA-binding domain"/>
    <property type="match status" value="1"/>
</dbReference>
<sequence length="232" mass="25509">MEILRVLGRPATSDSVVDQILVSVGTAIVEGRLRPGDDLNSVELARTFRSSRTPVREALLTLEREGLVEIAAHRRPRVRGLLLGEVREIYELRATLYGLVSRRIVEKAADSDIEVLRTCQREMDRAADAGDVDRYFWLTVGLRNNEAVIAGNATVGRVLDGVGVRTLQLRHLGLSPPGRLRTSAADHARLLRAYEERDAGLASALSETIVRRGLLAVESVGWTGDRSPRTSP</sequence>
<dbReference type="InterPro" id="IPR000524">
    <property type="entry name" value="Tscrpt_reg_HTH_GntR"/>
</dbReference>
<dbReference type="STRING" id="1912961.BU204_10925"/>
<organism evidence="5 6">
    <name type="scientific">Actinophytocola xanthii</name>
    <dbReference type="NCBI Taxonomy" id="1912961"/>
    <lineage>
        <taxon>Bacteria</taxon>
        <taxon>Bacillati</taxon>
        <taxon>Actinomycetota</taxon>
        <taxon>Actinomycetes</taxon>
        <taxon>Pseudonocardiales</taxon>
        <taxon>Pseudonocardiaceae</taxon>
    </lineage>
</organism>
<dbReference type="Proteomes" id="UP000185596">
    <property type="component" value="Unassembled WGS sequence"/>
</dbReference>
<reference evidence="5 6" key="1">
    <citation type="submission" date="2016-12" db="EMBL/GenBank/DDBJ databases">
        <title>The draft genome sequence of Actinophytocola sp. 11-183.</title>
        <authorList>
            <person name="Wang W."/>
            <person name="Yuan L."/>
        </authorList>
    </citation>
    <scope>NUCLEOTIDE SEQUENCE [LARGE SCALE GENOMIC DNA]</scope>
    <source>
        <strain evidence="5 6">11-183</strain>
    </source>
</reference>
<feature type="domain" description="HTH gntR-type" evidence="4">
    <location>
        <begin position="14"/>
        <end position="86"/>
    </location>
</feature>
<evidence type="ECO:0000256" key="1">
    <source>
        <dbReference type="ARBA" id="ARBA00023015"/>
    </source>
</evidence>
<dbReference type="InterPro" id="IPR008920">
    <property type="entry name" value="TF_FadR/GntR_C"/>
</dbReference>
<dbReference type="InterPro" id="IPR036390">
    <property type="entry name" value="WH_DNA-bd_sf"/>
</dbReference>
<keyword evidence="6" id="KW-1185">Reference proteome</keyword>
<dbReference type="AlphaFoldDB" id="A0A1Q8CT70"/>
<dbReference type="Pfam" id="PF00392">
    <property type="entry name" value="GntR"/>
    <property type="match status" value="1"/>
</dbReference>
<dbReference type="PANTHER" id="PTHR43537:SF24">
    <property type="entry name" value="GLUCONATE OPERON TRANSCRIPTIONAL REPRESSOR"/>
    <property type="match status" value="1"/>
</dbReference>
<protein>
    <submittedName>
        <fullName evidence="5">GntR family transcriptional regulator</fullName>
    </submittedName>
</protein>
<dbReference type="SUPFAM" id="SSF48008">
    <property type="entry name" value="GntR ligand-binding domain-like"/>
    <property type="match status" value="1"/>
</dbReference>
<dbReference type="SUPFAM" id="SSF46785">
    <property type="entry name" value="Winged helix' DNA-binding domain"/>
    <property type="match status" value="1"/>
</dbReference>
<dbReference type="EMBL" id="MSIE01000016">
    <property type="protein sequence ID" value="OLF17553.1"/>
    <property type="molecule type" value="Genomic_DNA"/>
</dbReference>
<gene>
    <name evidence="5" type="ORF">BU204_10925</name>
</gene>
<keyword evidence="3" id="KW-0804">Transcription</keyword>
<dbReference type="SMART" id="SM00345">
    <property type="entry name" value="HTH_GNTR"/>
    <property type="match status" value="1"/>
</dbReference>
<evidence type="ECO:0000313" key="6">
    <source>
        <dbReference type="Proteomes" id="UP000185596"/>
    </source>
</evidence>
<accession>A0A1Q8CT70</accession>
<evidence type="ECO:0000313" key="5">
    <source>
        <dbReference type="EMBL" id="OLF17553.1"/>
    </source>
</evidence>
<dbReference type="GO" id="GO:0003700">
    <property type="term" value="F:DNA-binding transcription factor activity"/>
    <property type="evidence" value="ECO:0007669"/>
    <property type="project" value="InterPro"/>
</dbReference>
<evidence type="ECO:0000256" key="2">
    <source>
        <dbReference type="ARBA" id="ARBA00023125"/>
    </source>
</evidence>
<dbReference type="Pfam" id="PF07729">
    <property type="entry name" value="FCD"/>
    <property type="match status" value="1"/>
</dbReference>
<keyword evidence="2" id="KW-0238">DNA-binding</keyword>
<evidence type="ECO:0000256" key="3">
    <source>
        <dbReference type="ARBA" id="ARBA00023163"/>
    </source>
</evidence>
<proteinExistence type="predicted"/>
<dbReference type="PANTHER" id="PTHR43537">
    <property type="entry name" value="TRANSCRIPTIONAL REGULATOR, GNTR FAMILY"/>
    <property type="match status" value="1"/>
</dbReference>
<dbReference type="InterPro" id="IPR036388">
    <property type="entry name" value="WH-like_DNA-bd_sf"/>
</dbReference>
<dbReference type="SMART" id="SM00895">
    <property type="entry name" value="FCD"/>
    <property type="match status" value="1"/>
</dbReference>
<dbReference type="PROSITE" id="PS50949">
    <property type="entry name" value="HTH_GNTR"/>
    <property type="match status" value="1"/>
</dbReference>